<feature type="transmembrane region" description="Helical" evidence="6">
    <location>
        <begin position="353"/>
        <end position="373"/>
    </location>
</feature>
<feature type="transmembrane region" description="Helical" evidence="6">
    <location>
        <begin position="379"/>
        <end position="401"/>
    </location>
</feature>
<feature type="transmembrane region" description="Helical" evidence="6">
    <location>
        <begin position="153"/>
        <end position="174"/>
    </location>
</feature>
<feature type="transmembrane region" description="Helical" evidence="6">
    <location>
        <begin position="422"/>
        <end position="440"/>
    </location>
</feature>
<comment type="subcellular location">
    <subcellularLocation>
        <location evidence="1">Cell membrane</location>
        <topology evidence="1">Multi-pass membrane protein</topology>
    </subcellularLocation>
</comment>
<evidence type="ECO:0000313" key="8">
    <source>
        <dbReference type="EMBL" id="MBB4739077.1"/>
    </source>
</evidence>
<feature type="transmembrane region" description="Helical" evidence="6">
    <location>
        <begin position="244"/>
        <end position="263"/>
    </location>
</feature>
<evidence type="ECO:0000256" key="4">
    <source>
        <dbReference type="ARBA" id="ARBA00022989"/>
    </source>
</evidence>
<sequence length="476" mass="47782">MGLVRRAGFRRSRDARVTAVAERTPKVTAVVGLLVLFELTSGFIQGSISPLLPDLGAELGISDAQLNWVTAVQLLASAVSVPAFGRLGDLHGHRRMLRIALASVAAGSLLVALAPNLPLLLAGRLLQGPLAALLPLEIALVRDRLPTGPARQAIARLVGALTLGALLGGVLVAGLHEVIGSAQATLLVPAVLATVCVPVSFVAVPESRNLAAGKLDLPGVALLSVAMVALLGGISLLSTSAGTGAALAVAGLALFAGWAVLELRTAEPLVDLRALTGRHVAPFFGCSFVFGIVYFGSQAPDATFLAASPAEAGYGFGLTALQISLVGLPAVVLAVVGSSCTALIAGRFGYRRTLVAAFLVIAAGFVGTAAFHAEVGQLLAVKVPIGLAVGVALGAMPTVIAETADPSRTGITTALYNNVKTLGGAVAGGVVAAILAGVVLDGAGTPAESAYVIVWLLCAALCALAALAAGFARRTE</sequence>
<keyword evidence="2" id="KW-0813">Transport</keyword>
<reference evidence="8 9" key="1">
    <citation type="submission" date="2020-08" db="EMBL/GenBank/DDBJ databases">
        <title>Sequencing the genomes of 1000 actinobacteria strains.</title>
        <authorList>
            <person name="Klenk H.-P."/>
        </authorList>
    </citation>
    <scope>NUCLEOTIDE SEQUENCE [LARGE SCALE GENOMIC DNA]</scope>
    <source>
        <strain evidence="8 9">DSM 45809</strain>
    </source>
</reference>
<protein>
    <submittedName>
        <fullName evidence="8">MFS family permease</fullName>
    </submittedName>
</protein>
<dbReference type="RefSeq" id="WP_221501950.1">
    <property type="nucleotide sequence ID" value="NZ_BAABFG010000005.1"/>
</dbReference>
<dbReference type="PROSITE" id="PS50850">
    <property type="entry name" value="MFS"/>
    <property type="match status" value="1"/>
</dbReference>
<evidence type="ECO:0000256" key="6">
    <source>
        <dbReference type="SAM" id="Phobius"/>
    </source>
</evidence>
<feature type="transmembrane region" description="Helical" evidence="6">
    <location>
        <begin position="96"/>
        <end position="115"/>
    </location>
</feature>
<feature type="transmembrane region" description="Helical" evidence="6">
    <location>
        <begin position="452"/>
        <end position="472"/>
    </location>
</feature>
<evidence type="ECO:0000256" key="1">
    <source>
        <dbReference type="ARBA" id="ARBA00004651"/>
    </source>
</evidence>
<gene>
    <name evidence="8" type="ORF">BJY16_002536</name>
</gene>
<dbReference type="InterPro" id="IPR020846">
    <property type="entry name" value="MFS_dom"/>
</dbReference>
<keyword evidence="4 6" id="KW-1133">Transmembrane helix</keyword>
<feature type="transmembrane region" description="Helical" evidence="6">
    <location>
        <begin position="275"/>
        <end position="296"/>
    </location>
</feature>
<evidence type="ECO:0000256" key="3">
    <source>
        <dbReference type="ARBA" id="ARBA00022692"/>
    </source>
</evidence>
<dbReference type="PANTHER" id="PTHR42718">
    <property type="entry name" value="MAJOR FACILITATOR SUPERFAMILY MULTIDRUG TRANSPORTER MFSC"/>
    <property type="match status" value="1"/>
</dbReference>
<dbReference type="InterPro" id="IPR036259">
    <property type="entry name" value="MFS_trans_sf"/>
</dbReference>
<evidence type="ECO:0000259" key="7">
    <source>
        <dbReference type="PROSITE" id="PS50850"/>
    </source>
</evidence>
<keyword evidence="9" id="KW-1185">Reference proteome</keyword>
<dbReference type="GO" id="GO:0005886">
    <property type="term" value="C:plasma membrane"/>
    <property type="evidence" value="ECO:0007669"/>
    <property type="project" value="UniProtKB-SubCell"/>
</dbReference>
<comment type="caution">
    <text evidence="8">The sequence shown here is derived from an EMBL/GenBank/DDBJ whole genome shotgun (WGS) entry which is preliminary data.</text>
</comment>
<dbReference type="Proteomes" id="UP000546162">
    <property type="component" value="Unassembled WGS sequence"/>
</dbReference>
<dbReference type="EMBL" id="JACHNB010000001">
    <property type="protein sequence ID" value="MBB4739077.1"/>
    <property type="molecule type" value="Genomic_DNA"/>
</dbReference>
<feature type="transmembrane region" description="Helical" evidence="6">
    <location>
        <begin position="217"/>
        <end position="238"/>
    </location>
</feature>
<feature type="transmembrane region" description="Helical" evidence="6">
    <location>
        <begin position="316"/>
        <end position="346"/>
    </location>
</feature>
<evidence type="ECO:0000256" key="2">
    <source>
        <dbReference type="ARBA" id="ARBA00022448"/>
    </source>
</evidence>
<dbReference type="PANTHER" id="PTHR42718:SF9">
    <property type="entry name" value="MAJOR FACILITATOR SUPERFAMILY MULTIDRUG TRANSPORTER MFSC"/>
    <property type="match status" value="1"/>
</dbReference>
<dbReference type="GO" id="GO:0022857">
    <property type="term" value="F:transmembrane transporter activity"/>
    <property type="evidence" value="ECO:0007669"/>
    <property type="project" value="InterPro"/>
</dbReference>
<evidence type="ECO:0000256" key="5">
    <source>
        <dbReference type="ARBA" id="ARBA00023136"/>
    </source>
</evidence>
<name>A0A7W7GVN5_9ACTN</name>
<dbReference type="InterPro" id="IPR011701">
    <property type="entry name" value="MFS"/>
</dbReference>
<feature type="domain" description="Major facilitator superfamily (MFS) profile" evidence="7">
    <location>
        <begin position="30"/>
        <end position="476"/>
    </location>
</feature>
<feature type="transmembrane region" description="Helical" evidence="6">
    <location>
        <begin position="186"/>
        <end position="205"/>
    </location>
</feature>
<feature type="transmembrane region" description="Helical" evidence="6">
    <location>
        <begin position="121"/>
        <end position="141"/>
    </location>
</feature>
<accession>A0A7W7GVN5</accession>
<dbReference type="AlphaFoldDB" id="A0A7W7GVN5"/>
<evidence type="ECO:0000313" key="9">
    <source>
        <dbReference type="Proteomes" id="UP000546162"/>
    </source>
</evidence>
<keyword evidence="3 6" id="KW-0812">Transmembrane</keyword>
<feature type="transmembrane region" description="Helical" evidence="6">
    <location>
        <begin position="66"/>
        <end position="84"/>
    </location>
</feature>
<dbReference type="Gene3D" id="1.20.1250.20">
    <property type="entry name" value="MFS general substrate transporter like domains"/>
    <property type="match status" value="1"/>
</dbReference>
<dbReference type="Pfam" id="PF07690">
    <property type="entry name" value="MFS_1"/>
    <property type="match status" value="1"/>
</dbReference>
<organism evidence="8 9">
    <name type="scientific">Actinoplanes octamycinicus</name>
    <dbReference type="NCBI Taxonomy" id="135948"/>
    <lineage>
        <taxon>Bacteria</taxon>
        <taxon>Bacillati</taxon>
        <taxon>Actinomycetota</taxon>
        <taxon>Actinomycetes</taxon>
        <taxon>Micromonosporales</taxon>
        <taxon>Micromonosporaceae</taxon>
        <taxon>Actinoplanes</taxon>
    </lineage>
</organism>
<dbReference type="SUPFAM" id="SSF103473">
    <property type="entry name" value="MFS general substrate transporter"/>
    <property type="match status" value="1"/>
</dbReference>
<dbReference type="Gene3D" id="1.20.1720.10">
    <property type="entry name" value="Multidrug resistance protein D"/>
    <property type="match status" value="1"/>
</dbReference>
<proteinExistence type="predicted"/>
<keyword evidence="5 6" id="KW-0472">Membrane</keyword>